<reference evidence="4" key="2">
    <citation type="submission" date="2021-04" db="EMBL/GenBank/DDBJ databases">
        <authorList>
            <person name="Podell S."/>
        </authorList>
    </citation>
    <scope>NUCLEOTIDE SEQUENCE</scope>
    <source>
        <strain evidence="4">Hildebrandi</strain>
    </source>
</reference>
<dbReference type="GO" id="GO:0043022">
    <property type="term" value="F:ribosome binding"/>
    <property type="evidence" value="ECO:0007669"/>
    <property type="project" value="InterPro"/>
</dbReference>
<feature type="domain" description="J" evidence="2">
    <location>
        <begin position="91"/>
        <end position="155"/>
    </location>
</feature>
<feature type="region of interest" description="Disordered" evidence="1">
    <location>
        <begin position="312"/>
        <end position="366"/>
    </location>
</feature>
<dbReference type="Pfam" id="PF23082">
    <property type="entry name" value="Myb_DNA-binding_2"/>
    <property type="match status" value="1"/>
</dbReference>
<dbReference type="PROSITE" id="PS50076">
    <property type="entry name" value="DNAJ_2"/>
    <property type="match status" value="1"/>
</dbReference>
<dbReference type="InterPro" id="IPR054076">
    <property type="entry name" value="ZUO1-like_ZHD"/>
</dbReference>
<reference evidence="4" key="1">
    <citation type="journal article" date="2021" name="Sci. Rep.">
        <title>Diploid genomic architecture of Nitzschia inconspicua, an elite biomass production diatom.</title>
        <authorList>
            <person name="Oliver A."/>
            <person name="Podell S."/>
            <person name="Pinowska A."/>
            <person name="Traller J.C."/>
            <person name="Smith S.R."/>
            <person name="McClure R."/>
            <person name="Beliaev A."/>
            <person name="Bohutskyi P."/>
            <person name="Hill E.A."/>
            <person name="Rabines A."/>
            <person name="Zheng H."/>
            <person name="Allen L.Z."/>
            <person name="Kuo A."/>
            <person name="Grigoriev I.V."/>
            <person name="Allen A.E."/>
            <person name="Hazlebeck D."/>
            <person name="Allen E.E."/>
        </authorList>
    </citation>
    <scope>NUCLEOTIDE SEQUENCE</scope>
    <source>
        <strain evidence="4">Hildebrandi</strain>
    </source>
</reference>
<dbReference type="SMART" id="SM00717">
    <property type="entry name" value="SANT"/>
    <property type="match status" value="2"/>
</dbReference>
<feature type="region of interest" description="Disordered" evidence="1">
    <location>
        <begin position="561"/>
        <end position="580"/>
    </location>
</feature>
<feature type="region of interest" description="Disordered" evidence="1">
    <location>
        <begin position="425"/>
        <end position="449"/>
    </location>
</feature>
<dbReference type="CDD" id="cd06257">
    <property type="entry name" value="DnaJ"/>
    <property type="match status" value="1"/>
</dbReference>
<evidence type="ECO:0000313" key="5">
    <source>
        <dbReference type="Proteomes" id="UP000693970"/>
    </source>
</evidence>
<protein>
    <submittedName>
        <fullName evidence="4">Chaperone protein</fullName>
    </submittedName>
</protein>
<dbReference type="AlphaFoldDB" id="A0A9K3Q7U2"/>
<evidence type="ECO:0000256" key="1">
    <source>
        <dbReference type="SAM" id="MobiDB-lite"/>
    </source>
</evidence>
<proteinExistence type="predicted"/>
<dbReference type="GO" id="GO:0030544">
    <property type="term" value="F:Hsp70 protein binding"/>
    <property type="evidence" value="ECO:0007669"/>
    <property type="project" value="InterPro"/>
</dbReference>
<dbReference type="InterPro" id="IPR044634">
    <property type="entry name" value="Zuotin/DnaJC2"/>
</dbReference>
<dbReference type="PROSITE" id="PS50090">
    <property type="entry name" value="MYB_LIKE"/>
    <property type="match status" value="2"/>
</dbReference>
<feature type="domain" description="Myb-like" evidence="3">
    <location>
        <begin position="571"/>
        <end position="621"/>
    </location>
</feature>
<gene>
    <name evidence="4" type="ORF">IV203_013927</name>
</gene>
<dbReference type="PANTHER" id="PTHR43999">
    <property type="entry name" value="DNAJ HOMOLOG SUBFAMILY C MEMBER 2"/>
    <property type="match status" value="1"/>
</dbReference>
<comment type="caution">
    <text evidence="4">The sequence shown here is derived from an EMBL/GenBank/DDBJ whole genome shotgun (WGS) entry which is preliminary data.</text>
</comment>
<evidence type="ECO:0000259" key="2">
    <source>
        <dbReference type="PROSITE" id="PS50076"/>
    </source>
</evidence>
<dbReference type="InterPro" id="IPR001005">
    <property type="entry name" value="SANT/Myb"/>
</dbReference>
<dbReference type="GO" id="GO:0006450">
    <property type="term" value="P:regulation of translational fidelity"/>
    <property type="evidence" value="ECO:0007669"/>
    <property type="project" value="InterPro"/>
</dbReference>
<accession>A0A9K3Q7U2</accession>
<dbReference type="Proteomes" id="UP000693970">
    <property type="component" value="Unassembled WGS sequence"/>
</dbReference>
<dbReference type="OrthoDB" id="1690618at2759"/>
<dbReference type="InterPro" id="IPR001623">
    <property type="entry name" value="DnaJ_domain"/>
</dbReference>
<feature type="domain" description="Myb-like" evidence="3">
    <location>
        <begin position="478"/>
        <end position="534"/>
    </location>
</feature>
<dbReference type="SMART" id="SM00271">
    <property type="entry name" value="DnaJ"/>
    <property type="match status" value="1"/>
</dbReference>
<feature type="compositionally biased region" description="Acidic residues" evidence="1">
    <location>
        <begin position="55"/>
        <end position="69"/>
    </location>
</feature>
<dbReference type="PANTHER" id="PTHR43999:SF1">
    <property type="entry name" value="DNAJ HOMOLOG SUBFAMILY C MEMBER 2"/>
    <property type="match status" value="1"/>
</dbReference>
<dbReference type="Pfam" id="PF00249">
    <property type="entry name" value="Myb_DNA-binding"/>
    <property type="match status" value="1"/>
</dbReference>
<name>A0A9K3Q7U2_9STRA</name>
<dbReference type="GO" id="GO:0005829">
    <property type="term" value="C:cytosol"/>
    <property type="evidence" value="ECO:0007669"/>
    <property type="project" value="TreeGrafter"/>
</dbReference>
<dbReference type="GO" id="GO:0051083">
    <property type="term" value="P:'de novo' cotranslational protein folding"/>
    <property type="evidence" value="ECO:0007669"/>
    <property type="project" value="InterPro"/>
</dbReference>
<feature type="region of interest" description="Disordered" evidence="1">
    <location>
        <begin position="49"/>
        <end position="72"/>
    </location>
</feature>
<feature type="compositionally biased region" description="Basic and acidic residues" evidence="1">
    <location>
        <begin position="312"/>
        <end position="360"/>
    </location>
</feature>
<evidence type="ECO:0000259" key="3">
    <source>
        <dbReference type="PROSITE" id="PS50090"/>
    </source>
</evidence>
<sequence length="630" mass="72285">MPTVTKHSTLDLPEVFPKICVECAGPGFLEFRSLWENQDQVWEDALAGDRAGNNDENEDDDNDIDDVPGEESSLPAVDLFSLTELELKEIDYYQVLHLPFRPTLTSDDVKKAYRKACLKYHPDKSGRGEEDAVFLKVKAAFETLSTQKLAYDSTEMPFDDGLPSENPKDFFAEYGAVFERNLHFDARLLPPKQSNAMKKRNKNIKSAKFHPKKPPSLGDQDTPIDKVHEFYDYWTHFESWRDFTIQASRELETEDHLENAESRYEKRWYQKEIDRHAKKLKQLEVARITTLVERAMAVDPRLIQERKRMIEEKEERQRKREQEALEREMAKEEARKADEKRMEEEKQRRADEKLQREKEKKQLRKVKQAFRRQVSGALEELLEKEHALEDEVDLICNTLNRTQLSELNLQLEAKSAPDIVSLVKKHSQELQNGSKDQSENKQDISISNGSSTITTETTAITITKEESSGKSAATTKIKAPFTKEELSALAKGIKKYPPGGANRWDQIANYINNLCRPDDPRTKEECIETFNRLNNNKTNKVVQNGNDNNPASTPAAIPAESSSLEQANGDGDWTPEQDQQLQTALSSYPATMEKNERWTMIAKGVKGKSKKECVQRFKDIRNAIKGAQKS</sequence>
<keyword evidence="5" id="KW-1185">Reference proteome</keyword>
<dbReference type="Pfam" id="PF21884">
    <property type="entry name" value="ZUO1-like_ZHD"/>
    <property type="match status" value="1"/>
</dbReference>
<dbReference type="EMBL" id="JAGRRH010000001">
    <property type="protein sequence ID" value="KAG7374832.1"/>
    <property type="molecule type" value="Genomic_DNA"/>
</dbReference>
<evidence type="ECO:0000313" key="4">
    <source>
        <dbReference type="EMBL" id="KAG7374832.1"/>
    </source>
</evidence>
<dbReference type="Pfam" id="PF00226">
    <property type="entry name" value="DnaJ"/>
    <property type="match status" value="1"/>
</dbReference>
<organism evidence="4 5">
    <name type="scientific">Nitzschia inconspicua</name>
    <dbReference type="NCBI Taxonomy" id="303405"/>
    <lineage>
        <taxon>Eukaryota</taxon>
        <taxon>Sar</taxon>
        <taxon>Stramenopiles</taxon>
        <taxon>Ochrophyta</taxon>
        <taxon>Bacillariophyta</taxon>
        <taxon>Bacillariophyceae</taxon>
        <taxon>Bacillariophycidae</taxon>
        <taxon>Bacillariales</taxon>
        <taxon>Bacillariaceae</taxon>
        <taxon>Nitzschia</taxon>
    </lineage>
</organism>
<dbReference type="CDD" id="cd00167">
    <property type="entry name" value="SANT"/>
    <property type="match status" value="2"/>
</dbReference>